<sequence length="156" mass="16592">MNKNIFLPSPGSRPTDKCLSNTVNPDSGFTSLREDLPPSPGDPEIVSFLPSPRRGSGTCSQERKKGGERGGNEGAAIQLETSRNLEISTVALNSANKSIAMANDPNRGMSVTPRDFSSGGYTTFATERTAGSPFPRVVSAMRFIEAMLVLLTIGDL</sequence>
<dbReference type="HOGENOM" id="CLU_1687256_0_0_1"/>
<gene>
    <name evidence="2" type="ORF">PDE_03850</name>
</gene>
<evidence type="ECO:0000256" key="1">
    <source>
        <dbReference type="SAM" id="MobiDB-lite"/>
    </source>
</evidence>
<accession>S7ZF60</accession>
<feature type="compositionally biased region" description="Polar residues" evidence="1">
    <location>
        <begin position="18"/>
        <end position="30"/>
    </location>
</feature>
<organism evidence="2 3">
    <name type="scientific">Penicillium oxalicum (strain 114-2 / CGMCC 5302)</name>
    <name type="common">Penicillium decumbens</name>
    <dbReference type="NCBI Taxonomy" id="933388"/>
    <lineage>
        <taxon>Eukaryota</taxon>
        <taxon>Fungi</taxon>
        <taxon>Dikarya</taxon>
        <taxon>Ascomycota</taxon>
        <taxon>Pezizomycotina</taxon>
        <taxon>Eurotiomycetes</taxon>
        <taxon>Eurotiomycetidae</taxon>
        <taxon>Eurotiales</taxon>
        <taxon>Aspergillaceae</taxon>
        <taxon>Penicillium</taxon>
    </lineage>
</organism>
<reference evidence="2 3" key="1">
    <citation type="journal article" date="2013" name="PLoS ONE">
        <title>Genomic and secretomic analyses reveal unique features of the lignocellulolytic enzyme system of Penicillium decumbens.</title>
        <authorList>
            <person name="Liu G."/>
            <person name="Zhang L."/>
            <person name="Wei X."/>
            <person name="Zou G."/>
            <person name="Qin Y."/>
            <person name="Ma L."/>
            <person name="Li J."/>
            <person name="Zheng H."/>
            <person name="Wang S."/>
            <person name="Wang C."/>
            <person name="Xun L."/>
            <person name="Zhao G.-P."/>
            <person name="Zhou Z."/>
            <person name="Qu Y."/>
        </authorList>
    </citation>
    <scope>NUCLEOTIDE SEQUENCE [LARGE SCALE GENOMIC DNA]</scope>
    <source>
        <strain evidence="3">114-2 / CGMCC 5302</strain>
    </source>
</reference>
<evidence type="ECO:0000313" key="3">
    <source>
        <dbReference type="Proteomes" id="UP000019376"/>
    </source>
</evidence>
<protein>
    <submittedName>
        <fullName evidence="2">Uncharacterized protein</fullName>
    </submittedName>
</protein>
<dbReference type="AlphaFoldDB" id="S7ZF60"/>
<proteinExistence type="predicted"/>
<feature type="region of interest" description="Disordered" evidence="1">
    <location>
        <begin position="1"/>
        <end position="80"/>
    </location>
</feature>
<keyword evidence="3" id="KW-1185">Reference proteome</keyword>
<feature type="compositionally biased region" description="Basic and acidic residues" evidence="1">
    <location>
        <begin position="61"/>
        <end position="71"/>
    </location>
</feature>
<name>S7ZF60_PENO1</name>
<dbReference type="EMBL" id="KB644411">
    <property type="protein sequence ID" value="EPS28904.1"/>
    <property type="molecule type" value="Genomic_DNA"/>
</dbReference>
<dbReference type="Proteomes" id="UP000019376">
    <property type="component" value="Unassembled WGS sequence"/>
</dbReference>
<evidence type="ECO:0000313" key="2">
    <source>
        <dbReference type="EMBL" id="EPS28904.1"/>
    </source>
</evidence>